<reference evidence="1" key="1">
    <citation type="journal article" date="2021" name="Proc. Natl. Acad. Sci. U.S.A.">
        <title>A Catalog of Tens of Thousands of Viruses from Human Metagenomes Reveals Hidden Associations with Chronic Diseases.</title>
        <authorList>
            <person name="Tisza M.J."/>
            <person name="Buck C.B."/>
        </authorList>
    </citation>
    <scope>NUCLEOTIDE SEQUENCE</scope>
    <source>
        <strain evidence="1">CtoIO8</strain>
    </source>
</reference>
<keyword evidence="1" id="KW-0648">Protein biosynthesis</keyword>
<keyword evidence="1" id="KW-0396">Initiation factor</keyword>
<protein>
    <submittedName>
        <fullName evidence="1">Translation initiation factor IF-3, N-terminal domain</fullName>
    </submittedName>
</protein>
<evidence type="ECO:0000313" key="1">
    <source>
        <dbReference type="EMBL" id="DAE00887.1"/>
    </source>
</evidence>
<name>A0A8S5P1D1_9CAUD</name>
<sequence>MTIPPICGIIDIEQYRHEYRTLFVLGVSLEIKAWE</sequence>
<accession>A0A8S5P1D1</accession>
<proteinExistence type="predicted"/>
<organism evidence="1">
    <name type="scientific">Myoviridae sp. ctoIO8</name>
    <dbReference type="NCBI Taxonomy" id="2825173"/>
    <lineage>
        <taxon>Viruses</taxon>
        <taxon>Duplodnaviria</taxon>
        <taxon>Heunggongvirae</taxon>
        <taxon>Uroviricota</taxon>
        <taxon>Caudoviricetes</taxon>
    </lineage>
</organism>
<dbReference type="EMBL" id="BK015314">
    <property type="protein sequence ID" value="DAE00887.1"/>
    <property type="molecule type" value="Genomic_DNA"/>
</dbReference>